<dbReference type="STRING" id="666510.ASAC_0845"/>
<proteinExistence type="predicted"/>
<keyword evidence="4 5" id="KW-0472">Membrane</keyword>
<feature type="transmembrane region" description="Helical" evidence="5">
    <location>
        <begin position="99"/>
        <end position="122"/>
    </location>
</feature>
<reference evidence="7 8" key="1">
    <citation type="journal article" date="2010" name="Appl. Environ. Microbiol.">
        <title>The genome sequence of the crenarchaeon Acidilobus saccharovorans supports a new order, Acidilobales, and suggests an important ecological role in terrestrial acidic hot springs.</title>
        <authorList>
            <person name="Mardanov A.V."/>
            <person name="Svetlitchnyi V.A."/>
            <person name="Beletsky A.V."/>
            <person name="Prokofeva M.I."/>
            <person name="Bonch-Osmolovskaya E.A."/>
            <person name="Ravin N.V."/>
            <person name="Skryabin K.G."/>
        </authorList>
    </citation>
    <scope>NUCLEOTIDE SEQUENCE [LARGE SCALE GENOMIC DNA]</scope>
    <source>
        <strain evidence="8">DSM 16705 / JCM 18335 / VKM B-2471 / 345-15</strain>
    </source>
</reference>
<dbReference type="PANTHER" id="PTHR23520">
    <property type="entry name" value="TRANSPORTER, PUTATIVE (AFU_ORTHOLOGUE AFUA_3G04000)-RELATED"/>
    <property type="match status" value="1"/>
</dbReference>
<dbReference type="Pfam" id="PF07690">
    <property type="entry name" value="MFS_1"/>
    <property type="match status" value="1"/>
</dbReference>
<dbReference type="RefSeq" id="WP_013266763.1">
    <property type="nucleotide sequence ID" value="NC_014374.1"/>
</dbReference>
<feature type="transmembrane region" description="Helical" evidence="5">
    <location>
        <begin position="239"/>
        <end position="259"/>
    </location>
</feature>
<accession>D9Q1R3</accession>
<comment type="subcellular location">
    <subcellularLocation>
        <location evidence="1">Membrane</location>
        <topology evidence="1">Multi-pass membrane protein</topology>
    </subcellularLocation>
</comment>
<evidence type="ECO:0000259" key="6">
    <source>
        <dbReference type="PROSITE" id="PS50850"/>
    </source>
</evidence>
<keyword evidence="8" id="KW-1185">Reference proteome</keyword>
<protein>
    <submittedName>
        <fullName evidence="7">Multidrug-efflux transporter</fullName>
    </submittedName>
</protein>
<dbReference type="PROSITE" id="PS50850">
    <property type="entry name" value="MFS"/>
    <property type="match status" value="1"/>
</dbReference>
<feature type="transmembrane region" description="Helical" evidence="5">
    <location>
        <begin position="142"/>
        <end position="164"/>
    </location>
</feature>
<dbReference type="EMBL" id="CP001742">
    <property type="protein sequence ID" value="ADL19251.1"/>
    <property type="molecule type" value="Genomic_DNA"/>
</dbReference>
<evidence type="ECO:0000313" key="7">
    <source>
        <dbReference type="EMBL" id="ADL19251.1"/>
    </source>
</evidence>
<dbReference type="SUPFAM" id="SSF103473">
    <property type="entry name" value="MFS general substrate transporter"/>
    <property type="match status" value="1"/>
</dbReference>
<feature type="transmembrane region" description="Helical" evidence="5">
    <location>
        <begin position="271"/>
        <end position="293"/>
    </location>
</feature>
<organism evidence="7 8">
    <name type="scientific">Acidilobus saccharovorans (strain DSM 16705 / JCM 18335 / VKM B-2471 / 345-15)</name>
    <dbReference type="NCBI Taxonomy" id="666510"/>
    <lineage>
        <taxon>Archaea</taxon>
        <taxon>Thermoproteota</taxon>
        <taxon>Thermoprotei</taxon>
        <taxon>Acidilobales</taxon>
        <taxon>Acidilobaceae</taxon>
        <taxon>Acidilobus</taxon>
    </lineage>
</organism>
<dbReference type="InterPro" id="IPR036259">
    <property type="entry name" value="MFS_trans_sf"/>
</dbReference>
<dbReference type="HOGENOM" id="CLU_025894_3_1_2"/>
<dbReference type="eggNOG" id="arCOG00132">
    <property type="taxonomic scope" value="Archaea"/>
</dbReference>
<dbReference type="AlphaFoldDB" id="D9Q1R3"/>
<name>D9Q1R3_ACIS3</name>
<dbReference type="KEGG" id="asc:ASAC_0845"/>
<dbReference type="InterPro" id="IPR011701">
    <property type="entry name" value="MFS"/>
</dbReference>
<evidence type="ECO:0000256" key="4">
    <source>
        <dbReference type="ARBA" id="ARBA00023136"/>
    </source>
</evidence>
<keyword evidence="3 5" id="KW-1133">Transmembrane helix</keyword>
<sequence length="404" mass="43136">MKEPTRSLVYLSVLRSVRSVAAGILFIVFPYMVRELLHGSLFELGIMYAVAGLATAGLSIIVGYMADLIGRKASLYISSVLLVLTPIVMLVKFNLATAFAAAILGGISATGAMGAGGVGGVVGPVQNAIIADLTHRGNRTKLISLLSFIGSVTAAAGTLIGGMFNYREELLLATVISAASMLLIPQLRLPDVRARGLSMKSKVNAFKFSVTGMLNGLTNGLTVPFIVPIFIYVYDAPRYLTGEVTTAASLIATFSMLLAPKLEESLGFLRSIYITRGLTIPIMLAFPLVGNFWAAVGLYLAYPMLRVIAIPVQQSFLLELTPPEERGRVSGYNQGSRLLLSSVGTFIGSPFFYLQDASLLGLMPLYAVPFLAYAVAMGANIYLYRRFFGADEARLRGSSAGVEA</sequence>
<dbReference type="InParanoid" id="D9Q1R3"/>
<keyword evidence="2 5" id="KW-0812">Transmembrane</keyword>
<evidence type="ECO:0000256" key="5">
    <source>
        <dbReference type="SAM" id="Phobius"/>
    </source>
</evidence>
<dbReference type="InterPro" id="IPR020846">
    <property type="entry name" value="MFS_dom"/>
</dbReference>
<feature type="domain" description="Major facilitator superfamily (MFS) profile" evidence="6">
    <location>
        <begin position="7"/>
        <end position="404"/>
    </location>
</feature>
<dbReference type="PANTHER" id="PTHR23520:SF5">
    <property type="entry name" value="TRANSPORTER, PUTATIVE (AFU_ORTHOLOGUE AFUA_3G04000)-RELATED"/>
    <property type="match status" value="1"/>
</dbReference>
<dbReference type="GO" id="GO:0016020">
    <property type="term" value="C:membrane"/>
    <property type="evidence" value="ECO:0007669"/>
    <property type="project" value="UniProtKB-SubCell"/>
</dbReference>
<dbReference type="InterPro" id="IPR005829">
    <property type="entry name" value="Sugar_transporter_CS"/>
</dbReference>
<dbReference type="OrthoDB" id="28454at2157"/>
<evidence type="ECO:0000256" key="2">
    <source>
        <dbReference type="ARBA" id="ARBA00022692"/>
    </source>
</evidence>
<feature type="transmembrane region" description="Helical" evidence="5">
    <location>
        <begin position="45"/>
        <end position="66"/>
    </location>
</feature>
<evidence type="ECO:0000313" key="8">
    <source>
        <dbReference type="Proteomes" id="UP000000346"/>
    </source>
</evidence>
<feature type="transmembrane region" description="Helical" evidence="5">
    <location>
        <begin position="366"/>
        <end position="384"/>
    </location>
</feature>
<feature type="transmembrane region" description="Helical" evidence="5">
    <location>
        <begin position="338"/>
        <end position="354"/>
    </location>
</feature>
<gene>
    <name evidence="7" type="ordered locus">ASAC_0845</name>
</gene>
<feature type="transmembrane region" description="Helical" evidence="5">
    <location>
        <begin position="210"/>
        <end position="233"/>
    </location>
</feature>
<evidence type="ECO:0000256" key="3">
    <source>
        <dbReference type="ARBA" id="ARBA00022989"/>
    </source>
</evidence>
<feature type="transmembrane region" description="Helical" evidence="5">
    <location>
        <begin position="73"/>
        <end position="93"/>
    </location>
</feature>
<dbReference type="Proteomes" id="UP000000346">
    <property type="component" value="Chromosome"/>
</dbReference>
<dbReference type="Gene3D" id="1.20.1250.20">
    <property type="entry name" value="MFS general substrate transporter like domains"/>
    <property type="match status" value="1"/>
</dbReference>
<dbReference type="GeneID" id="9499080"/>
<evidence type="ECO:0000256" key="1">
    <source>
        <dbReference type="ARBA" id="ARBA00004141"/>
    </source>
</evidence>
<dbReference type="GO" id="GO:0022857">
    <property type="term" value="F:transmembrane transporter activity"/>
    <property type="evidence" value="ECO:0007669"/>
    <property type="project" value="InterPro"/>
</dbReference>
<dbReference type="PROSITE" id="PS00216">
    <property type="entry name" value="SUGAR_TRANSPORT_1"/>
    <property type="match status" value="1"/>
</dbReference>
<feature type="transmembrane region" description="Helical" evidence="5">
    <location>
        <begin position="12"/>
        <end position="33"/>
    </location>
</feature>